<evidence type="ECO:0000313" key="3">
    <source>
        <dbReference type="Proteomes" id="UP000076595"/>
    </source>
</evidence>
<evidence type="ECO:0000256" key="1">
    <source>
        <dbReference type="SAM" id="MobiDB-lite"/>
    </source>
</evidence>
<reference evidence="2 3" key="1">
    <citation type="submission" date="2015-03" db="EMBL/GenBank/DDBJ databases">
        <title>Genome study of Acetobacter sp. SLV-7.</title>
        <authorList>
            <person name="Cho G.Y."/>
            <person name="Jeon C.O."/>
        </authorList>
    </citation>
    <scope>NUCLEOTIDE SEQUENCE [LARGE SCALE GENOMIC DNA]</scope>
    <source>
        <strain evidence="2 3">SLV-7</strain>
        <plasmid evidence="2 3">unnamed2</plasmid>
    </source>
</reference>
<keyword evidence="3" id="KW-1185">Reference proteome</keyword>
<dbReference type="RefSeq" id="WP_063355052.1">
    <property type="nucleotide sequence ID" value="NZ_CP011122.1"/>
</dbReference>
<name>A0ABM6ANC1_9PROT</name>
<organism evidence="2 3">
    <name type="scientific">Acetobacter oryzifermentans</name>
    <dbReference type="NCBI Taxonomy" id="1633874"/>
    <lineage>
        <taxon>Bacteria</taxon>
        <taxon>Pseudomonadati</taxon>
        <taxon>Pseudomonadota</taxon>
        <taxon>Alphaproteobacteria</taxon>
        <taxon>Acetobacterales</taxon>
        <taxon>Acetobacteraceae</taxon>
        <taxon>Acetobacter</taxon>
    </lineage>
</organism>
<keyword evidence="2" id="KW-0614">Plasmid</keyword>
<dbReference type="EMBL" id="CP011122">
    <property type="protein sequence ID" value="ANA15283.1"/>
    <property type="molecule type" value="Genomic_DNA"/>
</dbReference>
<proteinExistence type="predicted"/>
<gene>
    <name evidence="2" type="ORF">WG31_14205</name>
</gene>
<geneLocation type="plasmid" evidence="2 3">
    <name>unnamed2</name>
</geneLocation>
<evidence type="ECO:0000313" key="2">
    <source>
        <dbReference type="EMBL" id="ANA15283.1"/>
    </source>
</evidence>
<accession>A0ABM6ANC1</accession>
<protein>
    <recommendedName>
        <fullName evidence="4">C2H2-type domain-containing protein</fullName>
    </recommendedName>
</protein>
<feature type="region of interest" description="Disordered" evidence="1">
    <location>
        <begin position="18"/>
        <end position="38"/>
    </location>
</feature>
<feature type="compositionally biased region" description="Basic and acidic residues" evidence="1">
    <location>
        <begin position="21"/>
        <end position="38"/>
    </location>
</feature>
<evidence type="ECO:0008006" key="4">
    <source>
        <dbReference type="Google" id="ProtNLM"/>
    </source>
</evidence>
<sequence>MDVEEELAGFLGSFKKVPGRPRLDGTPRKVREEDPTQRERNAEIVLSHFGFGSGPHFWPTLDQIAEHYPEISTRERIRQIIDRTYSQRRPASPLPVATRTAAVLEERTLWLESEYLEELQERGLCGPLEHAIGLLNYLQSQGLAENYSIRLPNLASATRSLYDYSEERFIVSDQKARALEKDLTAARKMPGQVGLARLSAVTRNGASVDSEGLAELLRLSPDAWTGTHDDELWFFFEDRENVLVNLASKIFAIVDSVSVTKLAALLTNALYRRANRHGYPPPELVERWISQSRYFTVLDGMVTYNEKAGELTDIERVISRFAKGQGAIRWPEVRDHLRALDFGDPLITSSVYHSPLLLVDRSGGRGNFTFTLISEVNSAPVHQPDRYGLFLAKLAALGSTDREGKGLSRREQAILADWVFDGQPKANCAVCGRTFARRALVVAHKKKRSRCSDTERLDPHIVFPLCTFGCDYLYEHGYIIVRNGCVIHGRRATGDTEHERAVQLVGLNLDTKWIQGPAHYFDNS</sequence>
<dbReference type="Proteomes" id="UP000076595">
    <property type="component" value="Plasmid unnamed2"/>
</dbReference>